<evidence type="ECO:0000259" key="3">
    <source>
        <dbReference type="PROSITE" id="PS50097"/>
    </source>
</evidence>
<reference evidence="4 6" key="2">
    <citation type="journal article" date="2018" name="Plant J.">
        <title>The Physcomitrella patens chromosome-scale assembly reveals moss genome structure and evolution.</title>
        <authorList>
            <person name="Lang D."/>
            <person name="Ullrich K.K."/>
            <person name="Murat F."/>
            <person name="Fuchs J."/>
            <person name="Jenkins J."/>
            <person name="Haas F.B."/>
            <person name="Piednoel M."/>
            <person name="Gundlach H."/>
            <person name="Van Bel M."/>
            <person name="Meyberg R."/>
            <person name="Vives C."/>
            <person name="Morata J."/>
            <person name="Symeonidi A."/>
            <person name="Hiss M."/>
            <person name="Muchero W."/>
            <person name="Kamisugi Y."/>
            <person name="Saleh O."/>
            <person name="Blanc G."/>
            <person name="Decker E.L."/>
            <person name="van Gessel N."/>
            <person name="Grimwood J."/>
            <person name="Hayes R.D."/>
            <person name="Graham S.W."/>
            <person name="Gunter L.E."/>
            <person name="McDaniel S.F."/>
            <person name="Hoernstein S.N.W."/>
            <person name="Larsson A."/>
            <person name="Li F.W."/>
            <person name="Perroud P.F."/>
            <person name="Phillips J."/>
            <person name="Ranjan P."/>
            <person name="Rokshar D.S."/>
            <person name="Rothfels C.J."/>
            <person name="Schneider L."/>
            <person name="Shu S."/>
            <person name="Stevenson D.W."/>
            <person name="Thummler F."/>
            <person name="Tillich M."/>
            <person name="Villarreal Aguilar J.C."/>
            <person name="Widiez T."/>
            <person name="Wong G.K."/>
            <person name="Wymore A."/>
            <person name="Zhang Y."/>
            <person name="Zimmer A.D."/>
            <person name="Quatrano R.S."/>
            <person name="Mayer K.F.X."/>
            <person name="Goodstein D."/>
            <person name="Casacuberta J.M."/>
            <person name="Vandepoele K."/>
            <person name="Reski R."/>
            <person name="Cuming A.C."/>
            <person name="Tuskan G.A."/>
            <person name="Maumus F."/>
            <person name="Salse J."/>
            <person name="Schmutz J."/>
            <person name="Rensing S.A."/>
        </authorList>
    </citation>
    <scope>NUCLEOTIDE SEQUENCE [LARGE SCALE GENOMIC DNA]</scope>
    <source>
        <strain evidence="5 6">cv. Gransden 2004</strain>
    </source>
</reference>
<dbReference type="Proteomes" id="UP000006727">
    <property type="component" value="Chromosome 5"/>
</dbReference>
<dbReference type="Gramene" id="Pp3c5_16090V3.2">
    <property type="protein sequence ID" value="Pp3c5_16090V3.2"/>
    <property type="gene ID" value="Pp3c5_16090"/>
</dbReference>
<keyword evidence="6" id="KW-1185">Reference proteome</keyword>
<protein>
    <recommendedName>
        <fullName evidence="3">BTB domain-containing protein</fullName>
    </recommendedName>
</protein>
<sequence length="924" mass="99515">MEALHVGGGRQRVTHSQSSTYASHAVSLAPAMAPVTLADNDNGLNMRNIDSNLGTLCEHVQVEGWKSKAFSDIVVKAMGRTFLLHRLLLSRSSFFRNMLQGPWREAGAPEVTLQIDDENVNADAVETALAYLYGHYPKLDDTNAFRVLAAGSFLDLQDLCSLCTNFIISELYTENFLAYQAFAESQDYGVHGERVRKACWGYLCRGGAVELREILPKLSTQTLRKLLTSDELWVLSEEKRFELASYVLAARGVVLEMPQMPGTESKGSPIEGNPATEDLVLSVSSADKDQKLEETPDKVASRLTSDGEVSHVSVEGAQVPTTKEVAKTVHDILFELVDSAVTNFSAGISSPSTSLNLNSCDSAQGNQGLGAPVCMCDHGLEALNGKPLKEVDPSQAFIEIRKDGEACTSGDTCSTPGQLNFSGAESGFCGRFGFEEPWNPPRTGEHVGHDLCSPSPETTSSPSSKVPQDQWSRDSACPTPSWGGRVVERRMKKAFPNNGNCGIAEDWEAFLGVFEGGGVLYCHMTFDDLLYMRGRLEELGFPCKAVADSLWLQTHLRQQVLTIAADTCRSCSLVYANCSCRQFNPSYAHSRISGLLYRDDGQSTDPIPTGIFPGAEGIGGTSGSGIGVSSQSAGRVHVRNTIDGLAGVGRGTTFGAPGSWPAPRFLYIPTLGAYGGRGNPQQSGGGNNQADVRLDLIGRDLAVAHYAPEGPTQGGTASASVPSPVQPDLTSRTEGSSVAGKPASIDTSLSNVSIDKDLATKEYEAGGGGSIQLDLNTPLRSFPPFRFGVEFEDVNRLQDGQSKHSPEAFYGGSLWKVSVQAFNDEDPRGRRTLGLFLHRRKAEDVGPHRKVSFYTDTREKVTARYQLICPAKRGVIPLGSLTQAGTLLPKAPKGWGWRTAFLFDELPELLQGGSLRVAAVVQLV</sequence>
<dbReference type="GeneID" id="112282709"/>
<dbReference type="GO" id="GO:0000151">
    <property type="term" value="C:ubiquitin ligase complex"/>
    <property type="evidence" value="ECO:0000318"/>
    <property type="project" value="GO_Central"/>
</dbReference>
<reference evidence="4 6" key="1">
    <citation type="journal article" date="2008" name="Science">
        <title>The Physcomitrella genome reveals evolutionary insights into the conquest of land by plants.</title>
        <authorList>
            <person name="Rensing S."/>
            <person name="Lang D."/>
            <person name="Zimmer A."/>
            <person name="Terry A."/>
            <person name="Salamov A."/>
            <person name="Shapiro H."/>
            <person name="Nishiyama T."/>
            <person name="Perroud P.-F."/>
            <person name="Lindquist E."/>
            <person name="Kamisugi Y."/>
            <person name="Tanahashi T."/>
            <person name="Sakakibara K."/>
            <person name="Fujita T."/>
            <person name="Oishi K."/>
            <person name="Shin-I T."/>
            <person name="Kuroki Y."/>
            <person name="Toyoda A."/>
            <person name="Suzuki Y."/>
            <person name="Hashimoto A."/>
            <person name="Yamaguchi K."/>
            <person name="Sugano A."/>
            <person name="Kohara Y."/>
            <person name="Fujiyama A."/>
            <person name="Anterola A."/>
            <person name="Aoki S."/>
            <person name="Ashton N."/>
            <person name="Barbazuk W.B."/>
            <person name="Barker E."/>
            <person name="Bennetzen J."/>
            <person name="Bezanilla M."/>
            <person name="Blankenship R."/>
            <person name="Cho S.H."/>
            <person name="Dutcher S."/>
            <person name="Estelle M."/>
            <person name="Fawcett J.A."/>
            <person name="Gundlach H."/>
            <person name="Hanada K."/>
            <person name="Heyl A."/>
            <person name="Hicks K.A."/>
            <person name="Hugh J."/>
            <person name="Lohr M."/>
            <person name="Mayer K."/>
            <person name="Melkozernov A."/>
            <person name="Murata T."/>
            <person name="Nelson D."/>
            <person name="Pils B."/>
            <person name="Prigge M."/>
            <person name="Reiss B."/>
            <person name="Renner T."/>
            <person name="Rombauts S."/>
            <person name="Rushton P."/>
            <person name="Sanderfoot A."/>
            <person name="Schween G."/>
            <person name="Shiu S.-H."/>
            <person name="Stueber K."/>
            <person name="Theodoulou F.L."/>
            <person name="Tu H."/>
            <person name="Van de Peer Y."/>
            <person name="Verrier P.J."/>
            <person name="Waters E."/>
            <person name="Wood A."/>
            <person name="Yang L."/>
            <person name="Cove D."/>
            <person name="Cuming A."/>
            <person name="Hasebe M."/>
            <person name="Lucas S."/>
            <person name="Mishler D.B."/>
            <person name="Reski R."/>
            <person name="Grigoriev I."/>
            <person name="Quatrano R.S."/>
            <person name="Boore J.L."/>
        </authorList>
    </citation>
    <scope>NUCLEOTIDE SEQUENCE [LARGE SCALE GENOMIC DNA]</scope>
    <source>
        <strain evidence="5 6">cv. Gransden 2004</strain>
    </source>
</reference>
<dbReference type="RefSeq" id="XP_024376465.1">
    <property type="nucleotide sequence ID" value="XM_024520697.2"/>
</dbReference>
<dbReference type="PaxDb" id="3218-PP1S169_16V6.1"/>
<feature type="compositionally biased region" description="Polar residues" evidence="2">
    <location>
        <begin position="714"/>
        <end position="736"/>
    </location>
</feature>
<dbReference type="SMART" id="SM00225">
    <property type="entry name" value="BTB"/>
    <property type="match status" value="1"/>
</dbReference>
<dbReference type="AlphaFoldDB" id="A0A2K1KJW9"/>
<organism evidence="4">
    <name type="scientific">Physcomitrium patens</name>
    <name type="common">Spreading-leaved earth moss</name>
    <name type="synonym">Physcomitrella patens</name>
    <dbReference type="NCBI Taxonomy" id="3218"/>
    <lineage>
        <taxon>Eukaryota</taxon>
        <taxon>Viridiplantae</taxon>
        <taxon>Streptophyta</taxon>
        <taxon>Embryophyta</taxon>
        <taxon>Bryophyta</taxon>
        <taxon>Bryophytina</taxon>
        <taxon>Bryopsida</taxon>
        <taxon>Funariidae</taxon>
        <taxon>Funariales</taxon>
        <taxon>Funariaceae</taxon>
        <taxon>Physcomitrium</taxon>
    </lineage>
</organism>
<gene>
    <name evidence="5" type="primary">LOC112282709</name>
    <name evidence="4" type="ORF">PHYPA_007753</name>
</gene>
<dbReference type="STRING" id="3218.A0A2K1KJW9"/>
<evidence type="ECO:0000313" key="6">
    <source>
        <dbReference type="Proteomes" id="UP000006727"/>
    </source>
</evidence>
<dbReference type="PANTHER" id="PTHR47369">
    <property type="entry name" value="BTB/POZ DOMAIN-CONTAINING PROTEIN"/>
    <property type="match status" value="1"/>
</dbReference>
<dbReference type="InterPro" id="IPR000210">
    <property type="entry name" value="BTB/POZ_dom"/>
</dbReference>
<name>A0A2K1KJW9_PHYPA</name>
<feature type="compositionally biased region" description="Low complexity" evidence="2">
    <location>
        <begin position="453"/>
        <end position="464"/>
    </location>
</feature>
<feature type="region of interest" description="Disordered" evidence="2">
    <location>
        <begin position="706"/>
        <end position="745"/>
    </location>
</feature>
<feature type="region of interest" description="Disordered" evidence="2">
    <location>
        <begin position="443"/>
        <end position="479"/>
    </location>
</feature>
<reference evidence="5" key="3">
    <citation type="submission" date="2020-12" db="UniProtKB">
        <authorList>
            <consortium name="EnsemblPlants"/>
        </authorList>
    </citation>
    <scope>IDENTIFICATION</scope>
</reference>
<dbReference type="PANTHER" id="PTHR47369:SF1">
    <property type="entry name" value="BTB_POZ DOMAIN-CONTAINING PROTEIN"/>
    <property type="match status" value="1"/>
</dbReference>
<dbReference type="FunCoup" id="A0A2K1KJW9">
    <property type="interactions" value="794"/>
</dbReference>
<dbReference type="EnsemblPlants" id="Pp3c5_16090V3.1">
    <property type="protein sequence ID" value="Pp3c5_16090V3.1"/>
    <property type="gene ID" value="Pp3c5_16090"/>
</dbReference>
<dbReference type="Gramene" id="Pp3c5_16090V3.3">
    <property type="protein sequence ID" value="Pp3c5_16090V3.3"/>
    <property type="gene ID" value="Pp3c5_16090"/>
</dbReference>
<evidence type="ECO:0000313" key="4">
    <source>
        <dbReference type="EMBL" id="PNR54077.1"/>
    </source>
</evidence>
<dbReference type="SUPFAM" id="SSF54695">
    <property type="entry name" value="POZ domain"/>
    <property type="match status" value="1"/>
</dbReference>
<feature type="domain" description="BTB" evidence="3">
    <location>
        <begin position="71"/>
        <end position="141"/>
    </location>
</feature>
<comment type="pathway">
    <text evidence="1">Protein modification; protein ubiquitination.</text>
</comment>
<evidence type="ECO:0000256" key="1">
    <source>
        <dbReference type="ARBA" id="ARBA00004906"/>
    </source>
</evidence>
<dbReference type="EnsemblPlants" id="Pp3c5_16090V3.2">
    <property type="protein sequence ID" value="Pp3c5_16090V3.2"/>
    <property type="gene ID" value="Pp3c5_16090"/>
</dbReference>
<accession>A0A2K1KJW9</accession>
<feature type="compositionally biased region" description="Basic and acidic residues" evidence="2">
    <location>
        <begin position="286"/>
        <end position="300"/>
    </location>
</feature>
<evidence type="ECO:0000256" key="2">
    <source>
        <dbReference type="SAM" id="MobiDB-lite"/>
    </source>
</evidence>
<dbReference type="Gramene" id="Pp3c5_16090V3.1">
    <property type="protein sequence ID" value="Pp3c5_16090V3.1"/>
    <property type="gene ID" value="Pp3c5_16090"/>
</dbReference>
<dbReference type="Pfam" id="PF00651">
    <property type="entry name" value="BTB"/>
    <property type="match status" value="1"/>
</dbReference>
<proteinExistence type="predicted"/>
<feature type="region of interest" description="Disordered" evidence="2">
    <location>
        <begin position="285"/>
        <end position="306"/>
    </location>
</feature>
<evidence type="ECO:0000313" key="5">
    <source>
        <dbReference type="EnsemblPlants" id="Pp3c5_16090V3.1"/>
    </source>
</evidence>
<dbReference type="Gene3D" id="3.30.710.10">
    <property type="entry name" value="Potassium Channel Kv1.1, Chain A"/>
    <property type="match status" value="1"/>
</dbReference>
<dbReference type="EMBL" id="ABEU02000005">
    <property type="protein sequence ID" value="PNR54077.1"/>
    <property type="molecule type" value="Genomic_DNA"/>
</dbReference>
<dbReference type="InterPro" id="IPR011333">
    <property type="entry name" value="SKP1/BTB/POZ_sf"/>
</dbReference>
<dbReference type="PROSITE" id="PS50097">
    <property type="entry name" value="BTB"/>
    <property type="match status" value="1"/>
</dbReference>
<dbReference type="EnsemblPlants" id="Pp3c5_16090V3.3">
    <property type="protein sequence ID" value="Pp3c5_16090V3.3"/>
    <property type="gene ID" value="Pp3c5_16090"/>
</dbReference>